<dbReference type="SUPFAM" id="SSF53850">
    <property type="entry name" value="Periplasmic binding protein-like II"/>
    <property type="match status" value="1"/>
</dbReference>
<dbReference type="PIRSF" id="PIRSF002756">
    <property type="entry name" value="PstS"/>
    <property type="match status" value="1"/>
</dbReference>
<evidence type="ECO:0000313" key="8">
    <source>
        <dbReference type="Proteomes" id="UP000654604"/>
    </source>
</evidence>
<comment type="caution">
    <text evidence="7">The sequence shown here is derived from an EMBL/GenBank/DDBJ whole genome shotgun (WGS) entry which is preliminary data.</text>
</comment>
<dbReference type="PANTHER" id="PTHR42996:SF1">
    <property type="entry name" value="PHOSPHATE-BINDING PROTEIN PSTS"/>
    <property type="match status" value="1"/>
</dbReference>
<name>A0ABR9V5L6_9CHRO</name>
<reference evidence="7 8" key="1">
    <citation type="submission" date="2020-10" db="EMBL/GenBank/DDBJ databases">
        <authorList>
            <person name="Castelo-Branco R."/>
            <person name="Eusebio N."/>
            <person name="Adriana R."/>
            <person name="Vieira A."/>
            <person name="Brugerolle De Fraissinette N."/>
            <person name="Rezende De Castro R."/>
            <person name="Schneider M.P."/>
            <person name="Vasconcelos V."/>
            <person name="Leao P.N."/>
        </authorList>
    </citation>
    <scope>NUCLEOTIDE SEQUENCE [LARGE SCALE GENOMIC DNA]</scope>
    <source>
        <strain evidence="7 8">LEGE 03274</strain>
    </source>
</reference>
<dbReference type="InterPro" id="IPR050962">
    <property type="entry name" value="Phosphate-bind_PstS"/>
</dbReference>
<gene>
    <name evidence="7" type="primary">pstS</name>
    <name evidence="7" type="ORF">IQ215_08740</name>
</gene>
<keyword evidence="2 4" id="KW-0813">Transport</keyword>
<evidence type="ECO:0000256" key="2">
    <source>
        <dbReference type="ARBA" id="ARBA00022448"/>
    </source>
</evidence>
<accession>A0ABR9V5L6</accession>
<comment type="similarity">
    <text evidence="1 4">Belongs to the PstS family.</text>
</comment>
<evidence type="ECO:0000259" key="6">
    <source>
        <dbReference type="Pfam" id="PF12849"/>
    </source>
</evidence>
<keyword evidence="3 4" id="KW-0592">Phosphate transport</keyword>
<organism evidence="7 8">
    <name type="scientific">Cyanobacterium stanieri LEGE 03274</name>
    <dbReference type="NCBI Taxonomy" id="1828756"/>
    <lineage>
        <taxon>Bacteria</taxon>
        <taxon>Bacillati</taxon>
        <taxon>Cyanobacteriota</taxon>
        <taxon>Cyanophyceae</taxon>
        <taxon>Oscillatoriophycideae</taxon>
        <taxon>Chroococcales</taxon>
        <taxon>Geminocystaceae</taxon>
        <taxon>Cyanobacterium</taxon>
    </lineage>
</organism>
<evidence type="ECO:0000313" key="7">
    <source>
        <dbReference type="EMBL" id="MBE9222781.1"/>
    </source>
</evidence>
<feature type="compositionally biased region" description="Low complexity" evidence="5">
    <location>
        <begin position="34"/>
        <end position="55"/>
    </location>
</feature>
<evidence type="ECO:0000256" key="4">
    <source>
        <dbReference type="PIRNR" id="PIRNR002756"/>
    </source>
</evidence>
<protein>
    <recommendedName>
        <fullName evidence="4">Phosphate-binding protein</fullName>
    </recommendedName>
</protein>
<dbReference type="Proteomes" id="UP000654604">
    <property type="component" value="Unassembled WGS sequence"/>
</dbReference>
<dbReference type="CDD" id="cd13565">
    <property type="entry name" value="PBP2_PstS"/>
    <property type="match status" value="1"/>
</dbReference>
<evidence type="ECO:0000256" key="3">
    <source>
        <dbReference type="ARBA" id="ARBA00022592"/>
    </source>
</evidence>
<dbReference type="PROSITE" id="PS51257">
    <property type="entry name" value="PROKAR_LIPOPROTEIN"/>
    <property type="match status" value="1"/>
</dbReference>
<feature type="domain" description="PBP" evidence="6">
    <location>
        <begin position="56"/>
        <end position="348"/>
    </location>
</feature>
<dbReference type="RefSeq" id="WP_193800932.1">
    <property type="nucleotide sequence ID" value="NZ_JADEWC010000017.1"/>
</dbReference>
<feature type="region of interest" description="Disordered" evidence="5">
    <location>
        <begin position="34"/>
        <end position="56"/>
    </location>
</feature>
<keyword evidence="8" id="KW-1185">Reference proteome</keyword>
<dbReference type="Gene3D" id="3.40.190.10">
    <property type="entry name" value="Periplasmic binding protein-like II"/>
    <property type="match status" value="2"/>
</dbReference>
<dbReference type="EMBL" id="JADEWC010000017">
    <property type="protein sequence ID" value="MBE9222781.1"/>
    <property type="molecule type" value="Genomic_DNA"/>
</dbReference>
<dbReference type="InterPro" id="IPR005673">
    <property type="entry name" value="ABC_phos-bd_PstS"/>
</dbReference>
<proteinExistence type="inferred from homology"/>
<evidence type="ECO:0000256" key="5">
    <source>
        <dbReference type="SAM" id="MobiDB-lite"/>
    </source>
</evidence>
<dbReference type="NCBIfam" id="TIGR00975">
    <property type="entry name" value="3a0107s03"/>
    <property type="match status" value="1"/>
</dbReference>
<sequence>MLTKLNSKTLKNKVVGGFSSLTLAFILAACGGESTTTTPEGGTETGGETTETTTGSIELPFDDSVSLTGAGASFPASIYQNWFVSLNEQVPQLQVNYQSVGSGAGIEQFTAGTVDFGASDVAMTDEQIAEIDRGVLLLPVTAGGIVFAFNVPGVEELNLSREVYVDIALGRITRWNDPRIAADNPDAQLPDLAITFVHRSDGSGTTGVLTKHLSAISPDWESEVGSGTTVEWGNAGGTFIGSRGNEGVTASIMQTEGGIGYIEYGYALNNDIPMASLQNASGEFVYPTEETTSATLGNVELPDNLRAFILDPEGANSYPIVTYTWILAYQQYDDPQKAVALEAAIQYALTDGQNVATELGYIPLPPNVAARVAQAADQLTDEFTITVE</sequence>
<evidence type="ECO:0000256" key="1">
    <source>
        <dbReference type="ARBA" id="ARBA00008725"/>
    </source>
</evidence>
<dbReference type="PANTHER" id="PTHR42996">
    <property type="entry name" value="PHOSPHATE-BINDING PROTEIN PSTS"/>
    <property type="match status" value="1"/>
</dbReference>
<dbReference type="InterPro" id="IPR024370">
    <property type="entry name" value="PBP_domain"/>
</dbReference>
<dbReference type="Pfam" id="PF12849">
    <property type="entry name" value="PBP_like_2"/>
    <property type="match status" value="1"/>
</dbReference>